<accession>A0A8K0RZ65</accession>
<dbReference type="Gene3D" id="3.40.50.300">
    <property type="entry name" value="P-loop containing nucleotide triphosphate hydrolases"/>
    <property type="match status" value="1"/>
</dbReference>
<reference evidence="4" key="1">
    <citation type="journal article" date="2021" name="Nat. Commun.">
        <title>Genetic determinants of endophytism in the Arabidopsis root mycobiome.</title>
        <authorList>
            <person name="Mesny F."/>
            <person name="Miyauchi S."/>
            <person name="Thiergart T."/>
            <person name="Pickel B."/>
            <person name="Atanasova L."/>
            <person name="Karlsson M."/>
            <person name="Huettel B."/>
            <person name="Barry K.W."/>
            <person name="Haridas S."/>
            <person name="Chen C."/>
            <person name="Bauer D."/>
            <person name="Andreopoulos W."/>
            <person name="Pangilinan J."/>
            <person name="LaButti K."/>
            <person name="Riley R."/>
            <person name="Lipzen A."/>
            <person name="Clum A."/>
            <person name="Drula E."/>
            <person name="Henrissat B."/>
            <person name="Kohler A."/>
            <person name="Grigoriev I.V."/>
            <person name="Martin F.M."/>
            <person name="Hacquard S."/>
        </authorList>
    </citation>
    <scope>NUCLEOTIDE SEQUENCE</scope>
    <source>
        <strain evidence="4">MPI-SDFR-AT-0068</strain>
    </source>
</reference>
<evidence type="ECO:0000313" key="5">
    <source>
        <dbReference type="Proteomes" id="UP000813427"/>
    </source>
</evidence>
<comment type="caution">
    <text evidence="4">The sequence shown here is derived from an EMBL/GenBank/DDBJ whole genome shotgun (WGS) entry which is preliminary data.</text>
</comment>
<dbReference type="Pfam" id="PF25053">
    <property type="entry name" value="DUF7791"/>
    <property type="match status" value="1"/>
</dbReference>
<evidence type="ECO:0008006" key="6">
    <source>
        <dbReference type="Google" id="ProtNLM"/>
    </source>
</evidence>
<evidence type="ECO:0000259" key="2">
    <source>
        <dbReference type="Pfam" id="PF24883"/>
    </source>
</evidence>
<proteinExistence type="predicted"/>
<evidence type="ECO:0000259" key="3">
    <source>
        <dbReference type="Pfam" id="PF25053"/>
    </source>
</evidence>
<dbReference type="PANTHER" id="PTHR10039">
    <property type="entry name" value="AMELOGENIN"/>
    <property type="match status" value="1"/>
</dbReference>
<evidence type="ECO:0000256" key="1">
    <source>
        <dbReference type="ARBA" id="ARBA00022737"/>
    </source>
</evidence>
<sequence length="932" mass="106111">MDPITAFQVAGTVVALVEFSYNLISETRSIYRSPDGNPTTVTRLSTVIDDLSDINDRVKHVLDISTSQATTASDETLVRLCRESRDIATEIRIGLTSLQAKGTSKLDHAKTSVIVALKAMWSRDKLANLEQRLQQIRFEMMMAMLVALWEKERLQGTRGDQGLNAQIDHISRAIDRNNAKLDDFLRELDATASKDDGLGPARRQRLFSKLWATDWQPSDVHLQDGLQASASDGQLDENIQSQIIRSLHFPGIEAREKLIPKPYQDTYQWIYRQDINNSQASSPVRRQSLPQWLEDSSNKVYWITGKPGSGKSTLMNFVIHNPLTERYLQTWARPLPLLRSYFYFWEAGQNSRQRSQEGLMQTLLWQCLQQKPELVARVTPRRWMVHHVLRGLETPAPAWTWEELQAAFSILASENGRSFRLVLFLDGLDEFEGEPTVLIQLVRDLVATYGVKICVASRPWTEFADAFDQYPMLTMQSLTQKDISLYIKGNFEGCKAFRERRALFPDQATNLLREISNKAQGVFLWVFLVVRDLIHSLSRGRSLSELQVIVDDLPTDLHNLYSKMRERVEPEDIENSARYYQLMVAALKPLHVVTLWMADGENLPEGDTFTDEMGDNMNKIMQRRLDSSTKGLLELDDNGIVSFLHRTARDWVLQTAESAGLQAQAPLGFNPNLVLLQVLTKQLAHEKIYQCLGQSQLAFWNFVFLGFFYATQIVDWPSKSPRLVQAIDEFNATLCERATNLANKSYVFSSKSVTPQEAALQRPGRWSSLLGRRKKATSASANHWSCTQYSASGSSDTGSGIVSIAAQFAVIPYVMEMIDHDKSLLKSDPCRNPLLESAIFGWHQYKYRTYEDLSEYVLVAKRLQKRLMRQRIETVKALLDRGAQPNEAGCGVLAKVEQLDDDSKLKIGPPEYWEQVSILLRAGRRRSHFGFR</sequence>
<evidence type="ECO:0000313" key="4">
    <source>
        <dbReference type="EMBL" id="KAH7246708.1"/>
    </source>
</evidence>
<gene>
    <name evidence="4" type="ORF">BKA59DRAFT_545711</name>
</gene>
<keyword evidence="1" id="KW-0677">Repeat</keyword>
<dbReference type="InterPro" id="IPR027417">
    <property type="entry name" value="P-loop_NTPase"/>
</dbReference>
<dbReference type="Pfam" id="PF24883">
    <property type="entry name" value="NPHP3_N"/>
    <property type="match status" value="1"/>
</dbReference>
<dbReference type="AlphaFoldDB" id="A0A8K0RZ65"/>
<protein>
    <recommendedName>
        <fullName evidence="6">NACHT domain-containing protein</fullName>
    </recommendedName>
</protein>
<dbReference type="InterPro" id="IPR056693">
    <property type="entry name" value="DUF7791"/>
</dbReference>
<keyword evidence="5" id="KW-1185">Reference proteome</keyword>
<dbReference type="Proteomes" id="UP000813427">
    <property type="component" value="Unassembled WGS sequence"/>
</dbReference>
<dbReference type="SUPFAM" id="SSF52540">
    <property type="entry name" value="P-loop containing nucleoside triphosphate hydrolases"/>
    <property type="match status" value="1"/>
</dbReference>
<feature type="domain" description="DUF7791" evidence="3">
    <location>
        <begin position="580"/>
        <end position="683"/>
    </location>
</feature>
<dbReference type="EMBL" id="JAGPXF010000004">
    <property type="protein sequence ID" value="KAH7246708.1"/>
    <property type="molecule type" value="Genomic_DNA"/>
</dbReference>
<dbReference type="OrthoDB" id="443402at2759"/>
<name>A0A8K0RZ65_9HYPO</name>
<feature type="domain" description="Nephrocystin 3-like N-terminal" evidence="2">
    <location>
        <begin position="287"/>
        <end position="458"/>
    </location>
</feature>
<dbReference type="InterPro" id="IPR056884">
    <property type="entry name" value="NPHP3-like_N"/>
</dbReference>
<dbReference type="PANTHER" id="PTHR10039:SF5">
    <property type="entry name" value="NACHT DOMAIN-CONTAINING PROTEIN"/>
    <property type="match status" value="1"/>
</dbReference>
<organism evidence="4 5">
    <name type="scientific">Fusarium tricinctum</name>
    <dbReference type="NCBI Taxonomy" id="61284"/>
    <lineage>
        <taxon>Eukaryota</taxon>
        <taxon>Fungi</taxon>
        <taxon>Dikarya</taxon>
        <taxon>Ascomycota</taxon>
        <taxon>Pezizomycotina</taxon>
        <taxon>Sordariomycetes</taxon>
        <taxon>Hypocreomycetidae</taxon>
        <taxon>Hypocreales</taxon>
        <taxon>Nectriaceae</taxon>
        <taxon>Fusarium</taxon>
        <taxon>Fusarium tricinctum species complex</taxon>
    </lineage>
</organism>